<protein>
    <submittedName>
        <fullName evidence="1">Uncharacterized protein</fullName>
    </submittedName>
</protein>
<accession>A0A8J5MNN3</accession>
<proteinExistence type="predicted"/>
<keyword evidence="2" id="KW-1185">Reference proteome</keyword>
<reference evidence="1" key="1">
    <citation type="journal article" date="2021" name="Sci. Adv.">
        <title>The American lobster genome reveals insights on longevity, neural, and immune adaptations.</title>
        <authorList>
            <person name="Polinski J.M."/>
            <person name="Zimin A.V."/>
            <person name="Clark K.F."/>
            <person name="Kohn A.B."/>
            <person name="Sadowski N."/>
            <person name="Timp W."/>
            <person name="Ptitsyn A."/>
            <person name="Khanna P."/>
            <person name="Romanova D.Y."/>
            <person name="Williams P."/>
            <person name="Greenwood S.J."/>
            <person name="Moroz L.L."/>
            <person name="Walt D.R."/>
            <person name="Bodnar A.G."/>
        </authorList>
    </citation>
    <scope>NUCLEOTIDE SEQUENCE</scope>
    <source>
        <strain evidence="1">GMGI-L3</strain>
    </source>
</reference>
<evidence type="ECO:0000313" key="1">
    <source>
        <dbReference type="EMBL" id="KAG7157792.1"/>
    </source>
</evidence>
<dbReference type="Proteomes" id="UP000747542">
    <property type="component" value="Unassembled WGS sequence"/>
</dbReference>
<name>A0A8J5MNN3_HOMAM</name>
<organism evidence="1 2">
    <name type="scientific">Homarus americanus</name>
    <name type="common">American lobster</name>
    <dbReference type="NCBI Taxonomy" id="6706"/>
    <lineage>
        <taxon>Eukaryota</taxon>
        <taxon>Metazoa</taxon>
        <taxon>Ecdysozoa</taxon>
        <taxon>Arthropoda</taxon>
        <taxon>Crustacea</taxon>
        <taxon>Multicrustacea</taxon>
        <taxon>Malacostraca</taxon>
        <taxon>Eumalacostraca</taxon>
        <taxon>Eucarida</taxon>
        <taxon>Decapoda</taxon>
        <taxon>Pleocyemata</taxon>
        <taxon>Astacidea</taxon>
        <taxon>Nephropoidea</taxon>
        <taxon>Nephropidae</taxon>
        <taxon>Homarus</taxon>
    </lineage>
</organism>
<gene>
    <name evidence="1" type="ORF">Hamer_G025585</name>
</gene>
<dbReference type="EMBL" id="JAHLQT010036833">
    <property type="protein sequence ID" value="KAG7157792.1"/>
    <property type="molecule type" value="Genomic_DNA"/>
</dbReference>
<evidence type="ECO:0000313" key="2">
    <source>
        <dbReference type="Proteomes" id="UP000747542"/>
    </source>
</evidence>
<sequence length="151" mass="17276">MAACIIPLHVLTGCHHSSGFYVTNKKLMADRLQSSNEERDLLASCGTELQAPKEVLDDLEKFVFRYIYCEAKNTTLGEVRAAKWRAQNTVRLAPDSDSLHLHLKRTNYLSFLLNHPNLPIPTLTHRTWMAWLDGLCLPPPSPHFPHRYPFP</sequence>
<dbReference type="AlphaFoldDB" id="A0A8J5MNN3"/>
<comment type="caution">
    <text evidence="1">The sequence shown here is derived from an EMBL/GenBank/DDBJ whole genome shotgun (WGS) entry which is preliminary data.</text>
</comment>